<dbReference type="Gene3D" id="1.10.150.130">
    <property type="match status" value="1"/>
</dbReference>
<dbReference type="GO" id="GO:0003677">
    <property type="term" value="F:DNA binding"/>
    <property type="evidence" value="ECO:0007669"/>
    <property type="project" value="UniProtKB-UniRule"/>
</dbReference>
<evidence type="ECO:0000256" key="8">
    <source>
        <dbReference type="ARBA" id="ARBA00023306"/>
    </source>
</evidence>
<name>A0A7S8HG30_9BACI</name>
<keyword evidence="2" id="KW-0963">Cytoplasm</keyword>
<dbReference type="InterPro" id="IPR002104">
    <property type="entry name" value="Integrase_catalytic"/>
</dbReference>
<dbReference type="EMBL" id="CP049742">
    <property type="protein sequence ID" value="QPC47554.1"/>
    <property type="molecule type" value="Genomic_DNA"/>
</dbReference>
<dbReference type="GO" id="GO:0005737">
    <property type="term" value="C:cytoplasm"/>
    <property type="evidence" value="ECO:0007669"/>
    <property type="project" value="UniProtKB-SubCell"/>
</dbReference>
<evidence type="ECO:0000256" key="1">
    <source>
        <dbReference type="ARBA" id="ARBA00004496"/>
    </source>
</evidence>
<keyword evidence="13" id="KW-1185">Reference proteome</keyword>
<dbReference type="PANTHER" id="PTHR30349:SF77">
    <property type="entry name" value="TYROSINE RECOMBINASE XERC"/>
    <property type="match status" value="1"/>
</dbReference>
<evidence type="ECO:0000256" key="3">
    <source>
        <dbReference type="ARBA" id="ARBA00022618"/>
    </source>
</evidence>
<dbReference type="Proteomes" id="UP000593626">
    <property type="component" value="Chromosome"/>
</dbReference>
<dbReference type="GO" id="GO:0006310">
    <property type="term" value="P:DNA recombination"/>
    <property type="evidence" value="ECO:0007669"/>
    <property type="project" value="UniProtKB-KW"/>
</dbReference>
<keyword evidence="6 9" id="KW-0238">DNA-binding</keyword>
<dbReference type="NCBIfam" id="NF003462">
    <property type="entry name" value="PRK05084.1"/>
    <property type="match status" value="1"/>
</dbReference>
<sequence length="379" mass="44716">MAQQSRERLKHSHRLEELVEHMPDYVWEYVQAKKRLDYSPSSLLGYMHDFQLFFQWLITESIAKDCKEIKEIPYTVLESLKKAEVESFFDYLREPYKKNEYETITRSSERVLRIQNALKSLFNYLTTETEIETGENQGECYFYRNVMAKIKTKKKAETKSSRAKRISSDMISRNVFIEFMEFLDKEYVTLRDNNDNLLLSEREKKLYERDKERFMALYAVAFGSGVRVSELCNITLSDIDFKKETIDVIRKGNKRDTILISKLGLEYLNKYLSIRQERYKPAKENKYVFLTKYNGKANPISPRTVQSSLKRHTTAFNETGKSISPHKLRHSFASEWILNGGDLVTLRDQLGQNSIETTSLYTNISLDEARRIMNKMDEE</sequence>
<keyword evidence="3" id="KW-0132">Cell division</keyword>
<dbReference type="RefSeq" id="WP_239672224.1">
    <property type="nucleotide sequence ID" value="NZ_CP049742.1"/>
</dbReference>
<dbReference type="InterPro" id="IPR010998">
    <property type="entry name" value="Integrase_recombinase_N"/>
</dbReference>
<dbReference type="Gene3D" id="1.10.443.10">
    <property type="entry name" value="Intergrase catalytic core"/>
    <property type="match status" value="1"/>
</dbReference>
<gene>
    <name evidence="12" type="primary">xerS</name>
    <name evidence="12" type="ORF">G8O30_11630</name>
</gene>
<evidence type="ECO:0000256" key="9">
    <source>
        <dbReference type="PROSITE-ProRule" id="PRU01248"/>
    </source>
</evidence>
<evidence type="ECO:0000259" key="10">
    <source>
        <dbReference type="PROSITE" id="PS51898"/>
    </source>
</evidence>
<dbReference type="GO" id="GO:0015074">
    <property type="term" value="P:DNA integration"/>
    <property type="evidence" value="ECO:0007669"/>
    <property type="project" value="UniProtKB-KW"/>
</dbReference>
<dbReference type="InterPro" id="IPR013762">
    <property type="entry name" value="Integrase-like_cat_sf"/>
</dbReference>
<dbReference type="InterPro" id="IPR011010">
    <property type="entry name" value="DNA_brk_join_enz"/>
</dbReference>
<dbReference type="AlphaFoldDB" id="A0A7S8HG30"/>
<proteinExistence type="predicted"/>
<dbReference type="SUPFAM" id="SSF56349">
    <property type="entry name" value="DNA breaking-rejoining enzymes"/>
    <property type="match status" value="1"/>
</dbReference>
<organism evidence="12 13">
    <name type="scientific">Mangrovibacillus cuniculi</name>
    <dbReference type="NCBI Taxonomy" id="2593652"/>
    <lineage>
        <taxon>Bacteria</taxon>
        <taxon>Bacillati</taxon>
        <taxon>Bacillota</taxon>
        <taxon>Bacilli</taxon>
        <taxon>Bacillales</taxon>
        <taxon>Bacillaceae</taxon>
        <taxon>Mangrovibacillus</taxon>
    </lineage>
</organism>
<dbReference type="GO" id="GO:0051301">
    <property type="term" value="P:cell division"/>
    <property type="evidence" value="ECO:0007669"/>
    <property type="project" value="UniProtKB-KW"/>
</dbReference>
<evidence type="ECO:0000313" key="13">
    <source>
        <dbReference type="Proteomes" id="UP000593626"/>
    </source>
</evidence>
<dbReference type="KEGG" id="mcui:G8O30_11630"/>
<dbReference type="PANTHER" id="PTHR30349">
    <property type="entry name" value="PHAGE INTEGRASE-RELATED"/>
    <property type="match status" value="1"/>
</dbReference>
<protein>
    <submittedName>
        <fullName evidence="12">Tyrosine recombinase XerS</fullName>
    </submittedName>
</protein>
<reference evidence="12 13" key="1">
    <citation type="submission" date="2019-07" db="EMBL/GenBank/DDBJ databases">
        <title>Genome sequence of 2 isolates from Red Sea Mangroves.</title>
        <authorList>
            <person name="Sefrji F."/>
            <person name="Michoud G."/>
            <person name="Merlino G."/>
            <person name="Daffonchio D."/>
        </authorList>
    </citation>
    <scope>NUCLEOTIDE SEQUENCE [LARGE SCALE GENOMIC DNA]</scope>
    <source>
        <strain evidence="12 13">R1DC41</strain>
    </source>
</reference>
<keyword evidence="8" id="KW-0131">Cell cycle</keyword>
<evidence type="ECO:0000259" key="11">
    <source>
        <dbReference type="PROSITE" id="PS51900"/>
    </source>
</evidence>
<accession>A0A7S8HG30</accession>
<evidence type="ECO:0000256" key="6">
    <source>
        <dbReference type="ARBA" id="ARBA00023125"/>
    </source>
</evidence>
<keyword evidence="5" id="KW-0229">DNA integration</keyword>
<dbReference type="InterPro" id="IPR050090">
    <property type="entry name" value="Tyrosine_recombinase_XerCD"/>
</dbReference>
<dbReference type="GO" id="GO:0007059">
    <property type="term" value="P:chromosome segregation"/>
    <property type="evidence" value="ECO:0007669"/>
    <property type="project" value="UniProtKB-KW"/>
</dbReference>
<feature type="domain" description="Tyr recombinase" evidence="10">
    <location>
        <begin position="192"/>
        <end position="374"/>
    </location>
</feature>
<evidence type="ECO:0000313" key="12">
    <source>
        <dbReference type="EMBL" id="QPC47554.1"/>
    </source>
</evidence>
<evidence type="ECO:0000256" key="4">
    <source>
        <dbReference type="ARBA" id="ARBA00022829"/>
    </source>
</evidence>
<dbReference type="InterPro" id="IPR044068">
    <property type="entry name" value="CB"/>
</dbReference>
<evidence type="ECO:0000256" key="2">
    <source>
        <dbReference type="ARBA" id="ARBA00022490"/>
    </source>
</evidence>
<evidence type="ECO:0000256" key="5">
    <source>
        <dbReference type="ARBA" id="ARBA00022908"/>
    </source>
</evidence>
<keyword evidence="7" id="KW-0233">DNA recombination</keyword>
<evidence type="ECO:0000256" key="7">
    <source>
        <dbReference type="ARBA" id="ARBA00023172"/>
    </source>
</evidence>
<comment type="subcellular location">
    <subcellularLocation>
        <location evidence="1">Cytoplasm</location>
    </subcellularLocation>
</comment>
<feature type="domain" description="Core-binding (CB)" evidence="11">
    <location>
        <begin position="17"/>
        <end position="126"/>
    </location>
</feature>
<dbReference type="PROSITE" id="PS51900">
    <property type="entry name" value="CB"/>
    <property type="match status" value="1"/>
</dbReference>
<dbReference type="PROSITE" id="PS51898">
    <property type="entry name" value="TYR_RECOMBINASE"/>
    <property type="match status" value="1"/>
</dbReference>
<dbReference type="Pfam" id="PF00589">
    <property type="entry name" value="Phage_integrase"/>
    <property type="match status" value="1"/>
</dbReference>
<keyword evidence="4" id="KW-0159">Chromosome partition</keyword>